<dbReference type="Gene3D" id="3.40.50.1820">
    <property type="entry name" value="alpha/beta hydrolase"/>
    <property type="match status" value="1"/>
</dbReference>
<proteinExistence type="predicted"/>
<comment type="caution">
    <text evidence="1">The sequence shown here is derived from an EMBL/GenBank/DDBJ whole genome shotgun (WGS) entry which is preliminary data.</text>
</comment>
<organism evidence="1 2">
    <name type="scientific">Azorhizobium oxalatiphilum</name>
    <dbReference type="NCBI Taxonomy" id="980631"/>
    <lineage>
        <taxon>Bacteria</taxon>
        <taxon>Pseudomonadati</taxon>
        <taxon>Pseudomonadota</taxon>
        <taxon>Alphaproteobacteria</taxon>
        <taxon>Hyphomicrobiales</taxon>
        <taxon>Xanthobacteraceae</taxon>
        <taxon>Azorhizobium</taxon>
    </lineage>
</organism>
<dbReference type="SUPFAM" id="SSF53474">
    <property type="entry name" value="alpha/beta-Hydrolases"/>
    <property type="match status" value="1"/>
</dbReference>
<evidence type="ECO:0000313" key="2">
    <source>
        <dbReference type="Proteomes" id="UP000606044"/>
    </source>
</evidence>
<dbReference type="PANTHER" id="PTHR36513:SF1">
    <property type="entry name" value="TRANSMEMBRANE PROTEIN"/>
    <property type="match status" value="1"/>
</dbReference>
<dbReference type="InterPro" id="IPR010297">
    <property type="entry name" value="DUF900_hydrolase"/>
</dbReference>
<dbReference type="PIRSF" id="PIRSF033909">
    <property type="entry name" value="UCP033909"/>
    <property type="match status" value="1"/>
</dbReference>
<dbReference type="Proteomes" id="UP000606044">
    <property type="component" value="Unassembled WGS sequence"/>
</dbReference>
<dbReference type="Pfam" id="PF05990">
    <property type="entry name" value="DUF900"/>
    <property type="match status" value="1"/>
</dbReference>
<evidence type="ECO:0000313" key="1">
    <source>
        <dbReference type="EMBL" id="GGF71893.1"/>
    </source>
</evidence>
<dbReference type="AlphaFoldDB" id="A0A917C7T3"/>
<keyword evidence="2" id="KW-1185">Reference proteome</keyword>
<keyword evidence="1" id="KW-0449">Lipoprotein</keyword>
<dbReference type="InterPro" id="IPR014586">
    <property type="entry name" value="UCP033909"/>
</dbReference>
<gene>
    <name evidence="1" type="ORF">GCM10007301_34530</name>
</gene>
<dbReference type="RefSeq" id="WP_188580826.1">
    <property type="nucleotide sequence ID" value="NZ_BMCT01000005.1"/>
</dbReference>
<accession>A0A917C7T3</accession>
<reference evidence="1" key="1">
    <citation type="journal article" date="2014" name="Int. J. Syst. Evol. Microbiol.">
        <title>Complete genome sequence of Corynebacterium casei LMG S-19264T (=DSM 44701T), isolated from a smear-ripened cheese.</title>
        <authorList>
            <consortium name="US DOE Joint Genome Institute (JGI-PGF)"/>
            <person name="Walter F."/>
            <person name="Albersmeier A."/>
            <person name="Kalinowski J."/>
            <person name="Ruckert C."/>
        </authorList>
    </citation>
    <scope>NUCLEOTIDE SEQUENCE</scope>
    <source>
        <strain evidence="1">CCM 7897</strain>
    </source>
</reference>
<reference evidence="1" key="2">
    <citation type="submission" date="2020-09" db="EMBL/GenBank/DDBJ databases">
        <authorList>
            <person name="Sun Q."/>
            <person name="Sedlacek I."/>
        </authorList>
    </citation>
    <scope>NUCLEOTIDE SEQUENCE</scope>
    <source>
        <strain evidence="1">CCM 7897</strain>
    </source>
</reference>
<dbReference type="PANTHER" id="PTHR36513">
    <property type="entry name" value="ABC TRANSMEMBRANE TYPE-1 DOMAIN-CONTAINING PROTEIN"/>
    <property type="match status" value="1"/>
</dbReference>
<dbReference type="InterPro" id="IPR029058">
    <property type="entry name" value="AB_hydrolase_fold"/>
</dbReference>
<protein>
    <submittedName>
        <fullName evidence="1">Lipoprotein</fullName>
    </submittedName>
</protein>
<sequence>MPDYVTIARRRIAGRGAAAIPAAARKGRNCRVAGLVLAALALLAACARPEGVLVPVADAPSGRSIDILAATTRAPSASPGVLFSGERGSALALTDIAVSLPPNRAVGTIQWPHAAPPDPTREFAVTRLAGLTRDEVPRWLATHHPGRRRVLVYVHGYNTRFDASVFGFAQFVADTDAALVPVLFSWPSRGRLTDYLYDRDSATGARSDLETVLTAATASRSVDEVVVLAHSMGAWLAVETLRQMAIRNGGINRKITDLVLASPDLDVDLFERQMREMGKARPRVTIFVSRDDHALGLSRLLAGQVTRVGAVDLADPVYASRLKGARDITVFDVSDLSGGDKLGHSAFATQPDTVKLIGTRLATGQKMDETDRASDVGDALATSLPIRVFTGATVGAARAVAP</sequence>
<name>A0A917C7T3_9HYPH</name>
<dbReference type="EMBL" id="BMCT01000005">
    <property type="protein sequence ID" value="GGF71893.1"/>
    <property type="molecule type" value="Genomic_DNA"/>
</dbReference>